<organism evidence="2 3">
    <name type="scientific">Candidatus Raskinella chloraquaticus</name>
    <dbReference type="NCBI Taxonomy" id="1951219"/>
    <lineage>
        <taxon>Bacteria</taxon>
        <taxon>Pseudomonadati</taxon>
        <taxon>Pseudomonadota</taxon>
        <taxon>Alphaproteobacteria</taxon>
        <taxon>Hyphomicrobiales</taxon>
        <taxon>Phreatobacteraceae</taxon>
        <taxon>Candidatus Raskinella</taxon>
    </lineage>
</organism>
<feature type="region of interest" description="Disordered" evidence="1">
    <location>
        <begin position="312"/>
        <end position="338"/>
    </location>
</feature>
<dbReference type="Proteomes" id="UP000192872">
    <property type="component" value="Unassembled WGS sequence"/>
</dbReference>
<name>A0A1W9HWX4_9HYPH</name>
<sequence>MRCWSDKDYSMRLLHLFVLASMSGQIMFLSPVIASDIPVRVNNKTEPTLCAEKDNVTIELASPRLRSFRIDARHPNYIGGLSVDRSSADWHNCTGFPADPEYAFTPRRVTLYETASWQIVGYTFAKFWRVNSPPITVGTQVFRDIHLIQVWTRVDDRAEEILVLYPGDGYWRARPLPPKHLAWSAYGSSFLVGPVEVQGRPIVDISALRIDPENLTFHMNFMRGGTGWLRLSYLDRDIISLDASLEKAVPGEGVFAALRSMYVSDINNDAARIAWREPGAEVWREGGMLDVKQVNAAEVWIGRTVHSRHNTSAPDTIFGDFRDDGSVRGSGPAKPTAN</sequence>
<comment type="caution">
    <text evidence="2">The sequence shown here is derived from an EMBL/GenBank/DDBJ whole genome shotgun (WGS) entry which is preliminary data.</text>
</comment>
<protein>
    <submittedName>
        <fullName evidence="2">Uncharacterized protein</fullName>
    </submittedName>
</protein>
<reference evidence="2 3" key="1">
    <citation type="journal article" date="2017" name="Water Res.">
        <title>Comammox in drinking water systems.</title>
        <authorList>
            <person name="Wang Y."/>
            <person name="Ma L."/>
            <person name="Mao Y."/>
            <person name="Jiang X."/>
            <person name="Xia Y."/>
            <person name="Yu K."/>
            <person name="Li B."/>
            <person name="Zhang T."/>
        </authorList>
    </citation>
    <scope>NUCLEOTIDE SEQUENCE [LARGE SCALE GENOMIC DNA]</scope>
    <source>
        <strain evidence="2">SG_bin8</strain>
    </source>
</reference>
<gene>
    <name evidence="2" type="ORF">A4S15_08905</name>
</gene>
<accession>A0A1W9HWX4</accession>
<dbReference type="STRING" id="1827387.A4S15_08905"/>
<evidence type="ECO:0000313" key="3">
    <source>
        <dbReference type="Proteomes" id="UP000192872"/>
    </source>
</evidence>
<proteinExistence type="predicted"/>
<dbReference type="EMBL" id="LWDL01000016">
    <property type="protein sequence ID" value="OQW51956.1"/>
    <property type="molecule type" value="Genomic_DNA"/>
</dbReference>
<dbReference type="AlphaFoldDB" id="A0A1W9HWX4"/>
<evidence type="ECO:0000256" key="1">
    <source>
        <dbReference type="SAM" id="MobiDB-lite"/>
    </source>
</evidence>
<evidence type="ECO:0000313" key="2">
    <source>
        <dbReference type="EMBL" id="OQW51956.1"/>
    </source>
</evidence>